<feature type="non-terminal residue" evidence="3">
    <location>
        <position position="181"/>
    </location>
</feature>
<dbReference type="InterPro" id="IPR050169">
    <property type="entry name" value="Krueppel_C2H2_ZnF"/>
</dbReference>
<dbReference type="Pfam" id="PF01352">
    <property type="entry name" value="KRAB"/>
    <property type="match status" value="1"/>
</dbReference>
<reference evidence="3 4" key="1">
    <citation type="journal article" date="2018" name="Mol. Genet. Genomics">
        <title>The red deer Cervus elaphus genome CerEla1.0: sequencing, annotating, genes, and chromosomes.</title>
        <authorList>
            <person name="Bana N.A."/>
            <person name="Nyiri A."/>
            <person name="Nagy J."/>
            <person name="Frank K."/>
            <person name="Nagy T."/>
            <person name="Steger V."/>
            <person name="Schiller M."/>
            <person name="Lakatos P."/>
            <person name="Sugar L."/>
            <person name="Horn P."/>
            <person name="Barta E."/>
            <person name="Orosz L."/>
        </authorList>
    </citation>
    <scope>NUCLEOTIDE SEQUENCE [LARGE SCALE GENOMIC DNA]</scope>
    <source>
        <strain evidence="3">Hungarian</strain>
    </source>
</reference>
<feature type="domain" description="KRAB" evidence="2">
    <location>
        <begin position="32"/>
        <end position="103"/>
    </location>
</feature>
<dbReference type="AlphaFoldDB" id="A0A212DDL5"/>
<dbReference type="Proteomes" id="UP000242450">
    <property type="component" value="Chromosome 4"/>
</dbReference>
<dbReference type="SMART" id="SM00349">
    <property type="entry name" value="KRAB"/>
    <property type="match status" value="1"/>
</dbReference>
<dbReference type="InterPro" id="IPR036051">
    <property type="entry name" value="KRAB_dom_sf"/>
</dbReference>
<gene>
    <name evidence="3" type="ORF">Celaphus_00004909</name>
</gene>
<evidence type="ECO:0000259" key="2">
    <source>
        <dbReference type="PROSITE" id="PS50805"/>
    </source>
</evidence>
<dbReference type="SUPFAM" id="SSF109640">
    <property type="entry name" value="KRAB domain (Kruppel-associated box)"/>
    <property type="match status" value="1"/>
</dbReference>
<dbReference type="PROSITE" id="PS50805">
    <property type="entry name" value="KRAB"/>
    <property type="match status" value="1"/>
</dbReference>
<accession>A0A212DDL5</accession>
<protein>
    <submittedName>
        <fullName evidence="3">ZIM2</fullName>
    </submittedName>
</protein>
<evidence type="ECO:0000256" key="1">
    <source>
        <dbReference type="SAM" id="MobiDB-lite"/>
    </source>
</evidence>
<comment type="caution">
    <text evidence="3">The sequence shown here is derived from an EMBL/GenBank/DDBJ whole genome shotgun (WGS) entry which is preliminary data.</text>
</comment>
<sequence length="181" mass="19863">MVSPLLAGTFSLFGTIPDFSHLGVCLAFQELVTLEDVAVDFSPEELPYLSASQRNLYREVMLENYRNLVSLGYQFPKPDIISQLEEEESHAREEDGSTMTCQDWEEQSETKDLTPEQSLPVENASLGAGIEDLEAGDSGCAHTGESSADDPLESQQVKPVEVLSPTEINDPKTLAQEGSHE</sequence>
<dbReference type="InterPro" id="IPR001909">
    <property type="entry name" value="KRAB"/>
</dbReference>
<name>A0A212DDL5_CEREH</name>
<feature type="region of interest" description="Disordered" evidence="1">
    <location>
        <begin position="86"/>
        <end position="181"/>
    </location>
</feature>
<dbReference type="Gene3D" id="6.10.140.140">
    <property type="match status" value="1"/>
</dbReference>
<organism evidence="3 4">
    <name type="scientific">Cervus elaphus hippelaphus</name>
    <name type="common">European red deer</name>
    <dbReference type="NCBI Taxonomy" id="46360"/>
    <lineage>
        <taxon>Eukaryota</taxon>
        <taxon>Metazoa</taxon>
        <taxon>Chordata</taxon>
        <taxon>Craniata</taxon>
        <taxon>Vertebrata</taxon>
        <taxon>Euteleostomi</taxon>
        <taxon>Mammalia</taxon>
        <taxon>Eutheria</taxon>
        <taxon>Laurasiatheria</taxon>
        <taxon>Artiodactyla</taxon>
        <taxon>Ruminantia</taxon>
        <taxon>Pecora</taxon>
        <taxon>Cervidae</taxon>
        <taxon>Cervinae</taxon>
        <taxon>Cervus</taxon>
    </lineage>
</organism>
<dbReference type="CDD" id="cd07765">
    <property type="entry name" value="KRAB_A-box"/>
    <property type="match status" value="1"/>
</dbReference>
<evidence type="ECO:0000313" key="3">
    <source>
        <dbReference type="EMBL" id="OWK16337.1"/>
    </source>
</evidence>
<dbReference type="PANTHER" id="PTHR23232:SF163">
    <property type="entry name" value="ZINC FINGER PROTEIN 589"/>
    <property type="match status" value="1"/>
</dbReference>
<dbReference type="OrthoDB" id="9613619at2759"/>
<proteinExistence type="predicted"/>
<dbReference type="PANTHER" id="PTHR23232">
    <property type="entry name" value="KRAB DOMAIN C2H2 ZINC FINGER"/>
    <property type="match status" value="1"/>
</dbReference>
<dbReference type="GO" id="GO:0006355">
    <property type="term" value="P:regulation of DNA-templated transcription"/>
    <property type="evidence" value="ECO:0007669"/>
    <property type="project" value="InterPro"/>
</dbReference>
<evidence type="ECO:0000313" key="4">
    <source>
        <dbReference type="Proteomes" id="UP000242450"/>
    </source>
</evidence>
<keyword evidence="4" id="KW-1185">Reference proteome</keyword>
<dbReference type="EMBL" id="MKHE01000004">
    <property type="protein sequence ID" value="OWK16337.1"/>
    <property type="molecule type" value="Genomic_DNA"/>
</dbReference>